<protein>
    <submittedName>
        <fullName evidence="1">Uncharacterized protein</fullName>
    </submittedName>
</protein>
<dbReference type="EMBL" id="FOLS01000028">
    <property type="protein sequence ID" value="SFD52146.1"/>
    <property type="molecule type" value="Genomic_DNA"/>
</dbReference>
<dbReference type="Proteomes" id="UP000183385">
    <property type="component" value="Unassembled WGS sequence"/>
</dbReference>
<sequence length="58" mass="6637">MYGVTFPTAKNKIANKTFAVPTYKVGKVHVIARAVHEEFFRLKEEEGLKQLRASRSRS</sequence>
<comment type="caution">
    <text evidence="1">The sequence shown here is derived from an EMBL/GenBank/DDBJ whole genome shotgun (WGS) entry which is preliminary data.</text>
</comment>
<reference evidence="1 2" key="1">
    <citation type="submission" date="2016-10" db="EMBL/GenBank/DDBJ databases">
        <authorList>
            <person name="Varghese N."/>
            <person name="Submissions S."/>
        </authorList>
    </citation>
    <scope>NUCLEOTIDE SEQUENCE [LARGE SCALE GENOMIC DNA]</scope>
    <source>
        <strain evidence="1 2">LMG 18378</strain>
    </source>
</reference>
<gene>
    <name evidence="1" type="ORF">SAMN05216577_12825</name>
</gene>
<keyword evidence="2" id="KW-1185">Reference proteome</keyword>
<proteinExistence type="predicted"/>
<evidence type="ECO:0000313" key="1">
    <source>
        <dbReference type="EMBL" id="SFD52146.1"/>
    </source>
</evidence>
<evidence type="ECO:0000313" key="2">
    <source>
        <dbReference type="Proteomes" id="UP000183385"/>
    </source>
</evidence>
<accession>A0AAQ1KJ27</accession>
<organism evidence="1 2">
    <name type="scientific">Pseudomonas citronellolis</name>
    <dbReference type="NCBI Taxonomy" id="53408"/>
    <lineage>
        <taxon>Bacteria</taxon>
        <taxon>Pseudomonadati</taxon>
        <taxon>Pseudomonadota</taxon>
        <taxon>Gammaproteobacteria</taxon>
        <taxon>Pseudomonadales</taxon>
        <taxon>Pseudomonadaceae</taxon>
        <taxon>Pseudomonas</taxon>
    </lineage>
</organism>
<name>A0AAQ1KJ27_9PSED</name>
<dbReference type="AlphaFoldDB" id="A0AAQ1KJ27"/>